<protein>
    <submittedName>
        <fullName evidence="2">Uncharacterized protein</fullName>
    </submittedName>
</protein>
<evidence type="ECO:0000313" key="3">
    <source>
        <dbReference type="Proteomes" id="UP000026960"/>
    </source>
</evidence>
<feature type="region of interest" description="Disordered" evidence="1">
    <location>
        <begin position="1"/>
        <end position="20"/>
    </location>
</feature>
<dbReference type="HOGENOM" id="CLU_2926278_0_0_1"/>
<dbReference type="PaxDb" id="65489-OBART06G00050.1"/>
<dbReference type="EnsemblPlants" id="OBART06G00050.1">
    <property type="protein sequence ID" value="OBART06G00050.1"/>
    <property type="gene ID" value="OBART06G00050"/>
</dbReference>
<dbReference type="Gramene" id="OBART06G00050.1">
    <property type="protein sequence ID" value="OBART06G00050.1"/>
    <property type="gene ID" value="OBART06G00050"/>
</dbReference>
<dbReference type="AlphaFoldDB" id="A0A0D3GBR1"/>
<reference evidence="2" key="2">
    <citation type="submission" date="2015-03" db="UniProtKB">
        <authorList>
            <consortium name="EnsemblPlants"/>
        </authorList>
    </citation>
    <scope>IDENTIFICATION</scope>
</reference>
<organism evidence="2">
    <name type="scientific">Oryza barthii</name>
    <dbReference type="NCBI Taxonomy" id="65489"/>
    <lineage>
        <taxon>Eukaryota</taxon>
        <taxon>Viridiplantae</taxon>
        <taxon>Streptophyta</taxon>
        <taxon>Embryophyta</taxon>
        <taxon>Tracheophyta</taxon>
        <taxon>Spermatophyta</taxon>
        <taxon>Magnoliopsida</taxon>
        <taxon>Liliopsida</taxon>
        <taxon>Poales</taxon>
        <taxon>Poaceae</taxon>
        <taxon>BOP clade</taxon>
        <taxon>Oryzoideae</taxon>
        <taxon>Oryzeae</taxon>
        <taxon>Oryzinae</taxon>
        <taxon>Oryza</taxon>
    </lineage>
</organism>
<evidence type="ECO:0000313" key="2">
    <source>
        <dbReference type="EnsemblPlants" id="OBART06G00050.1"/>
    </source>
</evidence>
<sequence>MAMTPRFSMADDSGGEPRSYPQATVAPLFLPLFCRLGSPAMLLNDSIILLREQRDDGDDCS</sequence>
<evidence type="ECO:0000256" key="1">
    <source>
        <dbReference type="SAM" id="MobiDB-lite"/>
    </source>
</evidence>
<proteinExistence type="predicted"/>
<keyword evidence="3" id="KW-1185">Reference proteome</keyword>
<dbReference type="Proteomes" id="UP000026960">
    <property type="component" value="Chromosome 6"/>
</dbReference>
<accession>A0A0D3GBR1</accession>
<reference evidence="2" key="1">
    <citation type="journal article" date="2009" name="Rice">
        <title>De Novo Next Generation Sequencing of Plant Genomes.</title>
        <authorList>
            <person name="Rounsley S."/>
            <person name="Marri P.R."/>
            <person name="Yu Y."/>
            <person name="He R."/>
            <person name="Sisneros N."/>
            <person name="Goicoechea J.L."/>
            <person name="Lee S.J."/>
            <person name="Angelova A."/>
            <person name="Kudrna D."/>
            <person name="Luo M."/>
            <person name="Affourtit J."/>
            <person name="Desany B."/>
            <person name="Knight J."/>
            <person name="Niazi F."/>
            <person name="Egholm M."/>
            <person name="Wing R.A."/>
        </authorList>
    </citation>
    <scope>NUCLEOTIDE SEQUENCE [LARGE SCALE GENOMIC DNA]</scope>
    <source>
        <strain evidence="2">cv. IRGC 105608</strain>
    </source>
</reference>
<name>A0A0D3GBR1_9ORYZ</name>